<accession>A0A6J7EVE0</accession>
<dbReference type="EMBL" id="CAFBLR010000283">
    <property type="protein sequence ID" value="CAB4886311.1"/>
    <property type="molecule type" value="Genomic_DNA"/>
</dbReference>
<gene>
    <name evidence="1" type="ORF">UFOPK3417_02010</name>
</gene>
<sequence>MSPPVGTIATTCQPSADFSESLEASEAGSYEEALTLMNSGMAGTLPRKRGDPTVAVPPGVPVWVARRS</sequence>
<name>A0A6J7EVE0_9ZZZZ</name>
<dbReference type="AlphaFoldDB" id="A0A6J7EVE0"/>
<protein>
    <submittedName>
        <fullName evidence="1">Unannotated protein</fullName>
    </submittedName>
</protein>
<reference evidence="1" key="1">
    <citation type="submission" date="2020-05" db="EMBL/GenBank/DDBJ databases">
        <authorList>
            <person name="Chiriac C."/>
            <person name="Salcher M."/>
            <person name="Ghai R."/>
            <person name="Kavagutti S V."/>
        </authorList>
    </citation>
    <scope>NUCLEOTIDE SEQUENCE</scope>
</reference>
<proteinExistence type="predicted"/>
<evidence type="ECO:0000313" key="1">
    <source>
        <dbReference type="EMBL" id="CAB4886311.1"/>
    </source>
</evidence>
<organism evidence="1">
    <name type="scientific">freshwater metagenome</name>
    <dbReference type="NCBI Taxonomy" id="449393"/>
    <lineage>
        <taxon>unclassified sequences</taxon>
        <taxon>metagenomes</taxon>
        <taxon>ecological metagenomes</taxon>
    </lineage>
</organism>